<evidence type="ECO:0000313" key="6">
    <source>
        <dbReference type="EMBL" id="KAE9452127.1"/>
    </source>
</evidence>
<dbReference type="GO" id="GO:0035251">
    <property type="term" value="F:UDP-glucosyltransferase activity"/>
    <property type="evidence" value="ECO:0007669"/>
    <property type="project" value="TreeGrafter"/>
</dbReference>
<organism evidence="6 7">
    <name type="scientific">Rhododendron williamsianum</name>
    <dbReference type="NCBI Taxonomy" id="262921"/>
    <lineage>
        <taxon>Eukaryota</taxon>
        <taxon>Viridiplantae</taxon>
        <taxon>Streptophyta</taxon>
        <taxon>Embryophyta</taxon>
        <taxon>Tracheophyta</taxon>
        <taxon>Spermatophyta</taxon>
        <taxon>Magnoliopsida</taxon>
        <taxon>eudicotyledons</taxon>
        <taxon>Gunneridae</taxon>
        <taxon>Pentapetalae</taxon>
        <taxon>asterids</taxon>
        <taxon>Ericales</taxon>
        <taxon>Ericaceae</taxon>
        <taxon>Ericoideae</taxon>
        <taxon>Rhodoreae</taxon>
        <taxon>Rhododendron</taxon>
    </lineage>
</organism>
<dbReference type="InterPro" id="IPR002213">
    <property type="entry name" value="UDP_glucos_trans"/>
</dbReference>
<gene>
    <name evidence="6" type="ORF">C3L33_15970</name>
</gene>
<dbReference type="Gene3D" id="3.40.50.2000">
    <property type="entry name" value="Glycogen Phosphorylase B"/>
    <property type="match status" value="3"/>
</dbReference>
<feature type="non-terminal residue" evidence="6">
    <location>
        <position position="1"/>
    </location>
</feature>
<name>A0A6A4LBL9_9ERIC</name>
<reference evidence="6 7" key="1">
    <citation type="journal article" date="2019" name="Genome Biol. Evol.">
        <title>The Rhododendron genome and chromosomal organization provide insight into shared whole-genome duplications across the heath family (Ericaceae).</title>
        <authorList>
            <person name="Soza V.L."/>
            <person name="Lindsley D."/>
            <person name="Waalkes A."/>
            <person name="Ramage E."/>
            <person name="Patwardhan R.P."/>
            <person name="Burton J.N."/>
            <person name="Adey A."/>
            <person name="Kumar A."/>
            <person name="Qiu R."/>
            <person name="Shendure J."/>
            <person name="Hall B."/>
        </authorList>
    </citation>
    <scope>NUCLEOTIDE SEQUENCE [LARGE SCALE GENOMIC DNA]</scope>
    <source>
        <strain evidence="6">RSF 1966-606</strain>
    </source>
</reference>
<dbReference type="EMBL" id="QEFC01002448">
    <property type="protein sequence ID" value="KAE9452127.1"/>
    <property type="molecule type" value="Genomic_DNA"/>
</dbReference>
<dbReference type="Proteomes" id="UP000428333">
    <property type="component" value="Linkage Group LG09"/>
</dbReference>
<keyword evidence="3" id="KW-0808">Transferase</keyword>
<dbReference type="CDD" id="cd03784">
    <property type="entry name" value="GT1_Gtf-like"/>
    <property type="match status" value="1"/>
</dbReference>
<proteinExistence type="inferred from homology"/>
<dbReference type="OrthoDB" id="5835829at2759"/>
<comment type="caution">
    <text evidence="6">The sequence shown here is derived from an EMBL/GenBank/DDBJ whole genome shotgun (WGS) entry which is preliminary data.</text>
</comment>
<dbReference type="SUPFAM" id="SSF53756">
    <property type="entry name" value="UDP-Glycosyltransferase/glycogen phosphorylase"/>
    <property type="match status" value="1"/>
</dbReference>
<keyword evidence="2" id="KW-0328">Glycosyltransferase</keyword>
<dbReference type="GO" id="GO:0009813">
    <property type="term" value="P:flavonoid biosynthetic process"/>
    <property type="evidence" value="ECO:0007669"/>
    <property type="project" value="UniProtKB-KW"/>
</dbReference>
<evidence type="ECO:0000256" key="2">
    <source>
        <dbReference type="ARBA" id="ARBA00022676"/>
    </source>
</evidence>
<feature type="region of interest" description="Disordered" evidence="5">
    <location>
        <begin position="309"/>
        <end position="329"/>
    </location>
</feature>
<dbReference type="AlphaFoldDB" id="A0A6A4LBL9"/>
<dbReference type="Pfam" id="PF00201">
    <property type="entry name" value="UDPGT"/>
    <property type="match status" value="1"/>
</dbReference>
<evidence type="ECO:0000256" key="4">
    <source>
        <dbReference type="ARBA" id="ARBA00023241"/>
    </source>
</evidence>
<evidence type="ECO:0000256" key="1">
    <source>
        <dbReference type="ARBA" id="ARBA00009995"/>
    </source>
</evidence>
<keyword evidence="7" id="KW-1185">Reference proteome</keyword>
<evidence type="ECO:0000256" key="3">
    <source>
        <dbReference type="ARBA" id="ARBA00022679"/>
    </source>
</evidence>
<accession>A0A6A4LBL9</accession>
<dbReference type="PANTHER" id="PTHR48047:SF45">
    <property type="entry name" value="SCOPOLETIN GLUCOSYLTRANSFERASE-LIKE"/>
    <property type="match status" value="1"/>
</dbReference>
<sequence length="359" mass="41023">MTLLRHKIQELISKRRPDCIVSDMLHPWTPGAAAKIGIMRFVFQGTCMFTSSLKDTIQSPYSPHLKTQSNCEPFVIPGLPDPITMTDHSFPISNPKRVYTQLMEEWRDAELKSYGVLVNNFYELDCEYTHHYEKIMGHKVFHIGPAALNWQREGGERAQDSGRRNRVPEFPQLKKSQLRCNSIWIVLGKDSEEEEEEWLPKGFKERTKDRNDHQGWAPRVLILDHQSVGGFLTHCCGWNLVIEAVSAGVPMATWPLYAEHFYNEKLVNQVLGIGVEVGKMDWNLWVDAGKEVVRRENVERAVRELMDGGDPAAERRREKAKELGEKAKRAVEEGGLSHRNLTVLIEGQKQLRDAKAAGI</sequence>
<dbReference type="PANTHER" id="PTHR48047">
    <property type="entry name" value="GLYCOSYLTRANSFERASE"/>
    <property type="match status" value="1"/>
</dbReference>
<protein>
    <recommendedName>
        <fullName evidence="8">UDP-glycosyltransferases domain-containing protein</fullName>
    </recommendedName>
</protein>
<comment type="similarity">
    <text evidence="1">Belongs to the UDP-glycosyltransferase family.</text>
</comment>
<evidence type="ECO:0000256" key="5">
    <source>
        <dbReference type="SAM" id="MobiDB-lite"/>
    </source>
</evidence>
<keyword evidence="4" id="KW-0284">Flavonoid biosynthesis</keyword>
<evidence type="ECO:0008006" key="8">
    <source>
        <dbReference type="Google" id="ProtNLM"/>
    </source>
</evidence>
<evidence type="ECO:0000313" key="7">
    <source>
        <dbReference type="Proteomes" id="UP000428333"/>
    </source>
</evidence>